<organism evidence="1 2">
    <name type="scientific">Catharanthus roseus</name>
    <name type="common">Madagascar periwinkle</name>
    <name type="synonym">Vinca rosea</name>
    <dbReference type="NCBI Taxonomy" id="4058"/>
    <lineage>
        <taxon>Eukaryota</taxon>
        <taxon>Viridiplantae</taxon>
        <taxon>Streptophyta</taxon>
        <taxon>Embryophyta</taxon>
        <taxon>Tracheophyta</taxon>
        <taxon>Spermatophyta</taxon>
        <taxon>Magnoliopsida</taxon>
        <taxon>eudicotyledons</taxon>
        <taxon>Gunneridae</taxon>
        <taxon>Pentapetalae</taxon>
        <taxon>asterids</taxon>
        <taxon>lamiids</taxon>
        <taxon>Gentianales</taxon>
        <taxon>Apocynaceae</taxon>
        <taxon>Rauvolfioideae</taxon>
        <taxon>Vinceae</taxon>
        <taxon>Catharanthinae</taxon>
        <taxon>Catharanthus</taxon>
    </lineage>
</organism>
<dbReference type="EMBL" id="CM044705">
    <property type="protein sequence ID" value="KAI5664774.1"/>
    <property type="molecule type" value="Genomic_DNA"/>
</dbReference>
<reference evidence="2" key="1">
    <citation type="journal article" date="2023" name="Nat. Plants">
        <title>Single-cell RNA sequencing provides a high-resolution roadmap for understanding the multicellular compartmentation of specialized metabolism.</title>
        <authorList>
            <person name="Sun S."/>
            <person name="Shen X."/>
            <person name="Li Y."/>
            <person name="Li Y."/>
            <person name="Wang S."/>
            <person name="Li R."/>
            <person name="Zhang H."/>
            <person name="Shen G."/>
            <person name="Guo B."/>
            <person name="Wei J."/>
            <person name="Xu J."/>
            <person name="St-Pierre B."/>
            <person name="Chen S."/>
            <person name="Sun C."/>
        </authorList>
    </citation>
    <scope>NUCLEOTIDE SEQUENCE [LARGE SCALE GENOMIC DNA]</scope>
</reference>
<name>A0ACC0AW40_CATRO</name>
<dbReference type="Proteomes" id="UP001060085">
    <property type="component" value="Linkage Group LG05"/>
</dbReference>
<keyword evidence="2" id="KW-1185">Reference proteome</keyword>
<sequence>MLRLQDLRKSSCNKPSSSGRVMFHLAIYYHFSENKTLVVQLENFDVCSAKKIYNVVAKIKRNQIQGRNTVEEVLRLSAERGYTVFHRIVRTATYSVILSLHTRHRLQ</sequence>
<evidence type="ECO:0000313" key="2">
    <source>
        <dbReference type="Proteomes" id="UP001060085"/>
    </source>
</evidence>
<gene>
    <name evidence="1" type="ORF">M9H77_24097</name>
</gene>
<accession>A0ACC0AW40</accession>
<evidence type="ECO:0000313" key="1">
    <source>
        <dbReference type="EMBL" id="KAI5664774.1"/>
    </source>
</evidence>
<proteinExistence type="predicted"/>
<comment type="caution">
    <text evidence="1">The sequence shown here is derived from an EMBL/GenBank/DDBJ whole genome shotgun (WGS) entry which is preliminary data.</text>
</comment>
<protein>
    <submittedName>
        <fullName evidence="1">Uncharacterized protein</fullName>
    </submittedName>
</protein>